<dbReference type="InterPro" id="IPR008757">
    <property type="entry name" value="Peptidase_M6-like_domain"/>
</dbReference>
<dbReference type="InterPro" id="IPR012300">
    <property type="entry name" value="Pept_M6_InhA"/>
</dbReference>
<feature type="compositionally biased region" description="Low complexity" evidence="1">
    <location>
        <begin position="91"/>
        <end position="103"/>
    </location>
</feature>
<dbReference type="Pfam" id="PF20774">
    <property type="entry name" value="InhA-like_VEG"/>
    <property type="match status" value="1"/>
</dbReference>
<dbReference type="PANTHER" id="PTHR41775">
    <property type="entry name" value="SECRETED PROTEIN-RELATED"/>
    <property type="match status" value="1"/>
</dbReference>
<evidence type="ECO:0000313" key="6">
    <source>
        <dbReference type="EMBL" id="SFB31240.1"/>
    </source>
</evidence>
<dbReference type="EMBL" id="FOKC01000007">
    <property type="protein sequence ID" value="SFB31240.1"/>
    <property type="molecule type" value="Genomic_DNA"/>
</dbReference>
<reference evidence="5 8" key="2">
    <citation type="submission" date="2017-12" db="EMBL/GenBank/DDBJ databases">
        <title>Pharmacopeia of the Arctic Ocean.</title>
        <authorList>
            <person name="Collins E."/>
            <person name="Ducluzeau A.-L."/>
        </authorList>
    </citation>
    <scope>NUCLEOTIDE SEQUENCE [LARGE SCALE GENOMIC DNA]</scope>
    <source>
        <strain evidence="5 8">DSM 23325</strain>
    </source>
</reference>
<dbReference type="EMBL" id="PJBV01000013">
    <property type="protein sequence ID" value="PKH42213.1"/>
    <property type="molecule type" value="Genomic_DNA"/>
</dbReference>
<gene>
    <name evidence="5" type="ORF">CXG46_06990</name>
    <name evidence="6" type="ORF">SAMN05192575_10787</name>
</gene>
<dbReference type="PANTHER" id="PTHR41775:SF1">
    <property type="entry name" value="PEPTIDASE M6-LIKE DOMAIN-CONTAINING PROTEIN"/>
    <property type="match status" value="1"/>
</dbReference>
<feature type="domain" description="Peptidase M6-like" evidence="3">
    <location>
        <begin position="106"/>
        <end position="425"/>
    </location>
</feature>
<evidence type="ECO:0000313" key="8">
    <source>
        <dbReference type="Proteomes" id="UP000233565"/>
    </source>
</evidence>
<keyword evidence="8" id="KW-1185">Reference proteome</keyword>
<evidence type="ECO:0000256" key="1">
    <source>
        <dbReference type="SAM" id="MobiDB-lite"/>
    </source>
</evidence>
<feature type="signal peptide" evidence="2">
    <location>
        <begin position="1"/>
        <end position="26"/>
    </location>
</feature>
<dbReference type="NCBIfam" id="TIGR03296">
    <property type="entry name" value="M6dom_TIGR03296"/>
    <property type="match status" value="1"/>
</dbReference>
<name>A0A1I1A418_9ACTN</name>
<feature type="chain" id="PRO_5011646587" evidence="2">
    <location>
        <begin position="27"/>
        <end position="819"/>
    </location>
</feature>
<accession>A0A1I1A418</accession>
<dbReference type="Proteomes" id="UP000233565">
    <property type="component" value="Unassembled WGS sequence"/>
</dbReference>
<dbReference type="InterPro" id="IPR048665">
    <property type="entry name" value="InhA-like_VEG"/>
</dbReference>
<evidence type="ECO:0000256" key="2">
    <source>
        <dbReference type="SAM" id="SignalP"/>
    </source>
</evidence>
<dbReference type="GO" id="GO:0008233">
    <property type="term" value="F:peptidase activity"/>
    <property type="evidence" value="ECO:0007669"/>
    <property type="project" value="UniProtKB-KW"/>
</dbReference>
<evidence type="ECO:0000313" key="7">
    <source>
        <dbReference type="Proteomes" id="UP000199113"/>
    </source>
</evidence>
<dbReference type="PIRSF" id="PIRSF007519">
    <property type="entry name" value="Protease_InhA"/>
    <property type="match status" value="1"/>
</dbReference>
<dbReference type="GO" id="GO:0006508">
    <property type="term" value="P:proteolysis"/>
    <property type="evidence" value="ECO:0007669"/>
    <property type="project" value="UniProtKB-KW"/>
</dbReference>
<sequence>MRSTTLGLSLALITGAGALTLAPATAAPSATNRSVGEARSANSDHVLPNPASEKQAALRQEAWADVLSGEATPESISGNSVLKVGKERATSGRTNARGTATTTQDQYVELSNERTDKVFVFLVDFGTERHPDYPDKDISAATPGPVTYEGPGFNEIPQPGPDDNSTQWRADYDKQYYQDLYFGDGELADSLKSYYERQSSGRYSVDGMVTDVTRVRYNQARYGRSNGFPCTGNVCSNTWELVRDGMTQWVADQKAAGQTDAQIKATVAQYDIRDRNDFDGDGNFDEPDGYIDRFQIIHAGGDQADGDPIYGEDAIWSHRWKAFQDTGQGPTPGGVANPDGGTQIGNTGIWVADYTVQPENGGISVVAHEYGHDLGLPDHYDTAASGDNPVSWWTLMAQSRVSDAGDQGIGTRAADLGVWDKLQLGWLDYETVVAGQDRTIDLGPHEYNTNKAQGVAVVLPDKQIATTLPTPPEGTKHWFSGSGDDYQASMSRADLAVPAGTTTLSLKAAWNIEEDYDYGYFEVQSPVGTGAWTPISTTSLDPDTDGDTNPANDPVKETGIDGVSNGYVAATFDLSAYAGQTIGFRARYATDGAVQGQDPALGWSGLLVDDIKVTNATSTTALFADGAETSPNGWALDGFRSVGASYNTAYDQFYLASYRAYVSYDKYLRTGPYNFSFADRPDFVEKFPYQDGLLVNYWDSSYSDNNTSQHPGGGLVLPIDANPQAHYNLQGQAWRGRIQTYDAPFGLQKSDSFYLTAAGRRSYIRGRDAVPTFDDSNPNRYFQPFVAAGLPRVGVKTAGVGVRIRVVSQNDTSMRIRVR</sequence>
<dbReference type="Proteomes" id="UP000199113">
    <property type="component" value="Unassembled WGS sequence"/>
</dbReference>
<proteinExistence type="predicted"/>
<dbReference type="RefSeq" id="WP_091199642.1">
    <property type="nucleotide sequence ID" value="NZ_FOKC01000007.1"/>
</dbReference>
<dbReference type="OrthoDB" id="275270at2"/>
<evidence type="ECO:0000259" key="3">
    <source>
        <dbReference type="Pfam" id="PF05547"/>
    </source>
</evidence>
<feature type="region of interest" description="Disordered" evidence="1">
    <location>
        <begin position="84"/>
        <end position="104"/>
    </location>
</feature>
<dbReference type="Pfam" id="PF05547">
    <property type="entry name" value="Peptidase_M6"/>
    <property type="match status" value="1"/>
</dbReference>
<protein>
    <submittedName>
        <fullName evidence="6">Immune inhibitor A</fullName>
    </submittedName>
    <submittedName>
        <fullName evidence="5">Protease</fullName>
    </submittedName>
</protein>
<keyword evidence="5" id="KW-0378">Hydrolase</keyword>
<keyword evidence="5" id="KW-0645">Protease</keyword>
<organism evidence="6 7">
    <name type="scientific">Nocardioides alpinus</name>
    <dbReference type="NCBI Taxonomy" id="748909"/>
    <lineage>
        <taxon>Bacteria</taxon>
        <taxon>Bacillati</taxon>
        <taxon>Actinomycetota</taxon>
        <taxon>Actinomycetes</taxon>
        <taxon>Propionibacteriales</taxon>
        <taxon>Nocardioidaceae</taxon>
        <taxon>Nocardioides</taxon>
    </lineage>
</organism>
<dbReference type="Pfam" id="PF20773">
    <property type="entry name" value="InhA-like_MAM"/>
    <property type="match status" value="1"/>
</dbReference>
<reference evidence="6" key="1">
    <citation type="submission" date="2016-10" db="EMBL/GenBank/DDBJ databases">
        <authorList>
            <person name="de Groot N.N."/>
        </authorList>
    </citation>
    <scope>NUCLEOTIDE SEQUENCE [LARGE SCALE GENOMIC DNA]</scope>
    <source>
        <strain evidence="6">CGMCC 1.10697</strain>
    </source>
</reference>
<dbReference type="AlphaFoldDB" id="A0A1I1A418"/>
<evidence type="ECO:0000313" key="5">
    <source>
        <dbReference type="EMBL" id="PKH42213.1"/>
    </source>
</evidence>
<evidence type="ECO:0000259" key="4">
    <source>
        <dbReference type="Pfam" id="PF20774"/>
    </source>
</evidence>
<dbReference type="SUPFAM" id="SSF55486">
    <property type="entry name" value="Metalloproteases ('zincins'), catalytic domain"/>
    <property type="match status" value="1"/>
</dbReference>
<dbReference type="STRING" id="748909.SAMN05192575_10787"/>
<feature type="region of interest" description="Disordered" evidence="1">
    <location>
        <begin position="30"/>
        <end position="53"/>
    </location>
</feature>
<feature type="domain" description="Immune inhibitor A-like metallopeptidase VEG" evidence="4">
    <location>
        <begin position="649"/>
        <end position="813"/>
    </location>
</feature>
<keyword evidence="2" id="KW-0732">Signal</keyword>